<name>A0ABZ2U880_ASHYP</name>
<dbReference type="Proteomes" id="UP001484199">
    <property type="component" value="Chromosome"/>
</dbReference>
<dbReference type="RefSeq" id="WP_341266836.1">
    <property type="nucleotide sequence ID" value="NZ_CP146843.1"/>
</dbReference>
<accession>A0ABZ2U880</accession>
<feature type="transmembrane region" description="Helical" evidence="1">
    <location>
        <begin position="1431"/>
        <end position="1454"/>
    </location>
</feature>
<keyword evidence="3" id="KW-1185">Reference proteome</keyword>
<gene>
    <name evidence="2" type="ORF">AshY1_03160</name>
</gene>
<dbReference type="EMBL" id="CP146843">
    <property type="protein sequence ID" value="WYY26431.1"/>
    <property type="molecule type" value="Genomic_DNA"/>
</dbReference>
<reference evidence="2" key="1">
    <citation type="submission" date="2024-03" db="EMBL/GenBank/DDBJ databases">
        <title>The Complete Genome of 'Candidatus Phytoplasma fraxini' AshY1 from the Ash Yellows Group.</title>
        <authorList>
            <person name="Boehm J.W."/>
            <person name="Huettel B."/>
            <person name="Schneider B."/>
            <person name="Kube M."/>
        </authorList>
    </citation>
    <scope>NUCLEOTIDE SEQUENCE [LARGE SCALE GENOMIC DNA]</scope>
    <source>
        <strain evidence="2">AshY1</strain>
    </source>
</reference>
<proteinExistence type="predicted"/>
<protein>
    <submittedName>
        <fullName evidence="2">Uncharacterized protein</fullName>
    </submittedName>
</protein>
<keyword evidence="1" id="KW-0812">Transmembrane</keyword>
<organism evidence="2 3">
    <name type="scientific">Ash yellows phytoplasma</name>
    <dbReference type="NCBI Taxonomy" id="35780"/>
    <lineage>
        <taxon>Bacteria</taxon>
        <taxon>Bacillati</taxon>
        <taxon>Mycoplasmatota</taxon>
        <taxon>Mollicutes</taxon>
        <taxon>Acholeplasmatales</taxon>
        <taxon>Acholeplasmataceae</taxon>
        <taxon>Candidatus Phytoplasma</taxon>
        <taxon>16SrVII (Ash yellows group)</taxon>
    </lineage>
</organism>
<keyword evidence="1" id="KW-1133">Transmembrane helix</keyword>
<evidence type="ECO:0000313" key="2">
    <source>
        <dbReference type="EMBL" id="WYY26431.1"/>
    </source>
</evidence>
<evidence type="ECO:0000256" key="1">
    <source>
        <dbReference type="SAM" id="Phobius"/>
    </source>
</evidence>
<sequence length="1455" mass="165035">MKRYKIVRLINPKYYVFVFLFFFSLNIISAESQYILDLVSSTDLKSARVQDLKQLVKNRINQKKLKINEQDRQFILKNMPLFKIIDKSNNFPSDNSVFVSGNQYFFTLGLNQMHDNKHLIPKYTFSFKYKNRLDELLIKNNLGEISDLSEKEIIHQVKRLNPALNPINLQFQGQPSSTGVFLSSDKHTDTVFINYQIKQKPISSLNDLVRIKNLGEISDLSEKEIIHQVKRLNPALNPINLQFQGQPSSTGVFLSSDKHTDTVFINYQIKQKPISSLNDLVRIKNLGEISDLSEKEIIHQVKRLNPALNPINLQFQGQPSSTGVFLSSDKHTDTVFINYQIKQKPISSLNDLVRIKNLGEISDLSEKEIIHQVKRLNPALNPINLQFQGQPSSTGVFLSSDKHTDTVFINYQIKQKPISSLNDLVRIKNLGEISDLSEKEIIHQVKRLNPALNPINLQFQGQPSSTGVFLSSDKHTDTVFINYQIKQKPISSLNDLVRIKNLGEISDLSEKEIIHQVKRLNPALNPINLQFQGQPSSTGVFLSSDKHTDTVFINYQIKQKPISSLNDLVRIKNLGEISDLSEKEIIHQVKRLNPALNPINLQFQGQPSSTGVFLSSDKHTDTVFINYQIKQKPISSLNDLVRIKNLGEISDLSEKEIIHQVKRLNPALNPINLQFQGQPSSTGVFLSSDKHTDTVFINYQIKQKPISSLNDLVRIKNLGEISDLSEKEIIHQVKRLNPALNPINLQFQGQPSSTGVFLSSDKHTDTVFINYQIKQKPISSLNDLVRIKNLGEISDLSEKEIIHQVKRLNPALNPINLQFQGQPSSTGVFLSSDKHTDTVFINYQIKQKPISSLNDLVRIKNLGEISDLSEKEIIHQVKRLNPALNPINLQFQGQPSSTGVFLSSDKHTDTVFINYQIKQKPISSLNDLVRIKNLGEISDLSEKEIIHQVKRLNPALNPINLQFQGQPSSTGVFLSSDKHTDTVFINYQIKQKPISSLNDLVRIKNLGEISDLSEKEIIHQVKRLNPALNPINLQFQGQPSSTGVFLSSDKHTDTVFINYQIKQKPISSLNDLVRIKNLGEISDLSEKEIIHQVKRLNPALNPINLQFQGQPSSTGVFLSSDKHTDTVFINYQIKQKPISSLNDLVRIKNLGEISDLSEKEIIHQVKRLNPALNPINLQFQGQPSSTGVFLSSDKHTDTVFINYQIKQKPISSLNDLVRIKNLGEISDLSEKEIIHQVKRLNPALNPINLQFQGQPSSTGVFLSSDKHTDTVFINYQIKQKPISSLNDLVRIKNLGEISDLSEKEIIHQVKRLNPALNPINLQFQGQPSSTGVFLSSDKHTDTVFINYQIKQKPISSLNDLVRIKNLGEISDLSEKEIIHQVKRLNPALNPINLQFQGQPSSTGVFLSSDKHTDTVFIEYLNINKKQNQYNFFYSNLVINIILIFLFILLIFCFIF</sequence>
<evidence type="ECO:0000313" key="3">
    <source>
        <dbReference type="Proteomes" id="UP001484199"/>
    </source>
</evidence>
<keyword evidence="1" id="KW-0472">Membrane</keyword>